<gene>
    <name evidence="1" type="ORF">EMWEY_00046660</name>
</gene>
<dbReference type="Proteomes" id="UP000030763">
    <property type="component" value="Unassembled WGS sequence"/>
</dbReference>
<dbReference type="VEuPathDB" id="ToxoDB:EMWEY_00046660"/>
<proteinExistence type="predicted"/>
<evidence type="ECO:0000313" key="2">
    <source>
        <dbReference type="Proteomes" id="UP000030763"/>
    </source>
</evidence>
<evidence type="ECO:0000313" key="1">
    <source>
        <dbReference type="EMBL" id="CDJ58010.1"/>
    </source>
</evidence>
<dbReference type="GeneID" id="25338652"/>
<dbReference type="OrthoDB" id="348464at2759"/>
<dbReference type="EMBL" id="HG719443">
    <property type="protein sequence ID" value="CDJ58010.1"/>
    <property type="molecule type" value="Genomic_DNA"/>
</dbReference>
<dbReference type="RefSeq" id="XP_013334658.1">
    <property type="nucleotide sequence ID" value="XM_013479204.1"/>
</dbReference>
<sequence>GTYLPFREAPGVQMYLEPPTVSRGTTISSGKVGLHAGSVAAKHIPASKGIPLQAPQFVGSSAFPDSAIAPQASPSGSLPPTSQDQWLGILHSLSSQFVIRYFFVRRFSFALSFKATLEDEGPENHPFYRLPTASYSQNLIPFSFERVNMYKRRISLPYVLTPVQQLLAKLRLPRDDLQSLIFLSEKLVKIAFSMDTFPKGTIPLYEVQESVMRRFLIADALWSICVVVGSSMQKEMWWDQVMDILAFSPNVQISSARGKDSRLRLVRQFIAALCIYREGRRPSAEEVIELKREVLFSPDAPALFRARGGHRKTSTVRAFRQPVLRRKWIRDGVYNAEPAKPTKIWLSWWNWVTEKGASNPQVPKFSSNAQGLYDPSAGPPLEFSEQQTTYAPQYYSGYPHVHLTRSAKDPVIALVPDTTHPALGFAFSLESTGYKRLHDAAILSPA</sequence>
<keyword evidence="2" id="KW-1185">Reference proteome</keyword>
<feature type="non-terminal residue" evidence="1">
    <location>
        <position position="1"/>
    </location>
</feature>
<reference evidence="1" key="2">
    <citation type="submission" date="2013-10" db="EMBL/GenBank/DDBJ databases">
        <authorList>
            <person name="Aslett M."/>
        </authorList>
    </citation>
    <scope>NUCLEOTIDE SEQUENCE [LARGE SCALE GENOMIC DNA]</scope>
    <source>
        <strain evidence="1">Weybridge</strain>
    </source>
</reference>
<protein>
    <submittedName>
        <fullName evidence="1">Uncharacterized protein</fullName>
    </submittedName>
</protein>
<reference evidence="1" key="1">
    <citation type="submission" date="2013-10" db="EMBL/GenBank/DDBJ databases">
        <title>Genomic analysis of the causative agents of coccidiosis in chickens.</title>
        <authorList>
            <person name="Reid A.J."/>
            <person name="Blake D."/>
            <person name="Billington K."/>
            <person name="Browne H."/>
            <person name="Dunn M."/>
            <person name="Hung S."/>
            <person name="Kawahara F."/>
            <person name="Miranda-Saavedra D."/>
            <person name="Mourier T."/>
            <person name="Nagra H."/>
            <person name="Otto T.D."/>
            <person name="Rawlings N."/>
            <person name="Sanchez A."/>
            <person name="Sanders M."/>
            <person name="Subramaniam C."/>
            <person name="Tay Y."/>
            <person name="Dear P."/>
            <person name="Doerig C."/>
            <person name="Gruber A."/>
            <person name="Parkinson J."/>
            <person name="Shirley M."/>
            <person name="Wan K.L."/>
            <person name="Berriman M."/>
            <person name="Tomley F."/>
            <person name="Pain A."/>
        </authorList>
    </citation>
    <scope>NUCLEOTIDE SEQUENCE [LARGE SCALE GENOMIC DNA]</scope>
    <source>
        <strain evidence="1">Weybridge</strain>
    </source>
</reference>
<dbReference type="OMA" id="DEGPENH"/>
<organism evidence="1 2">
    <name type="scientific">Eimeria maxima</name>
    <name type="common">Coccidian parasite</name>
    <dbReference type="NCBI Taxonomy" id="5804"/>
    <lineage>
        <taxon>Eukaryota</taxon>
        <taxon>Sar</taxon>
        <taxon>Alveolata</taxon>
        <taxon>Apicomplexa</taxon>
        <taxon>Conoidasida</taxon>
        <taxon>Coccidia</taxon>
        <taxon>Eucoccidiorida</taxon>
        <taxon>Eimeriorina</taxon>
        <taxon>Eimeriidae</taxon>
        <taxon>Eimeria</taxon>
    </lineage>
</organism>
<dbReference type="AlphaFoldDB" id="U6M8L4"/>
<name>U6M8L4_EIMMA</name>
<accession>U6M8L4</accession>